<evidence type="ECO:0000313" key="9">
    <source>
        <dbReference type="Proteomes" id="UP000054018"/>
    </source>
</evidence>
<reference evidence="9" key="2">
    <citation type="submission" date="2015-01" db="EMBL/GenBank/DDBJ databases">
        <title>Evolutionary Origins and Diversification of the Mycorrhizal Mutualists.</title>
        <authorList>
            <consortium name="DOE Joint Genome Institute"/>
            <consortium name="Mycorrhizal Genomics Consortium"/>
            <person name="Kohler A."/>
            <person name="Kuo A."/>
            <person name="Nagy L.G."/>
            <person name="Floudas D."/>
            <person name="Copeland A."/>
            <person name="Barry K.W."/>
            <person name="Cichocki N."/>
            <person name="Veneault-Fourrey C."/>
            <person name="LaButti K."/>
            <person name="Lindquist E.A."/>
            <person name="Lipzen A."/>
            <person name="Lundell T."/>
            <person name="Morin E."/>
            <person name="Murat C."/>
            <person name="Riley R."/>
            <person name="Ohm R."/>
            <person name="Sun H."/>
            <person name="Tunlid A."/>
            <person name="Henrissat B."/>
            <person name="Grigoriev I.V."/>
            <person name="Hibbett D.S."/>
            <person name="Martin F."/>
        </authorList>
    </citation>
    <scope>NUCLEOTIDE SEQUENCE [LARGE SCALE GENOMIC DNA]</scope>
    <source>
        <strain evidence="9">441</strain>
    </source>
</reference>
<feature type="domain" description="2OGFeDO JBP1/TET oxygenase" evidence="7">
    <location>
        <begin position="115"/>
        <end position="282"/>
    </location>
</feature>
<dbReference type="Pfam" id="PF12851">
    <property type="entry name" value="Tet_JBP"/>
    <property type="match status" value="1"/>
</dbReference>
<dbReference type="AlphaFoldDB" id="A0A0C9YHL8"/>
<gene>
    <name evidence="8" type="ORF">PISMIDRAFT_15995</name>
</gene>
<dbReference type="Gene3D" id="3.60.130.30">
    <property type="match status" value="1"/>
</dbReference>
<dbReference type="OrthoDB" id="2660627at2759"/>
<dbReference type="InterPro" id="IPR024779">
    <property type="entry name" value="2OGFeDO_JBP1/TET_oxygenase_dom"/>
</dbReference>
<keyword evidence="4" id="KW-0560">Oxidoreductase</keyword>
<protein>
    <recommendedName>
        <fullName evidence="7">2OGFeDO JBP1/TET oxygenase domain-containing protein</fullName>
    </recommendedName>
</protein>
<evidence type="ECO:0000256" key="6">
    <source>
        <dbReference type="SAM" id="MobiDB-lite"/>
    </source>
</evidence>
<dbReference type="HOGENOM" id="CLU_039070_4_2_1"/>
<evidence type="ECO:0000256" key="3">
    <source>
        <dbReference type="ARBA" id="ARBA00022964"/>
    </source>
</evidence>
<name>A0A0C9YHL8_9AGAM</name>
<keyword evidence="2" id="KW-0479">Metal-binding</keyword>
<evidence type="ECO:0000256" key="5">
    <source>
        <dbReference type="ARBA" id="ARBA00023004"/>
    </source>
</evidence>
<sequence>MSCGSHDSKQSSHSSKVTVHATQRGKTRDIAASLEYDEITDPIVVLDGNGNIKLWYLPGAIDHIHQKCVWDSLNVLRAPLEESLKKSHNHGWRNDHLLFRETADLTGSIDLSPGWYQQGHGPPNFHPEVSRLLKSGQERNGTRQWVNEMSEFHALLSGTLAIIHPQMYAAGREALIRLDMEAKRREDTDMSSILPSWNSIYNSVSIMVNRATPYHTDVNGREPWLDMLVTVGDYPPLDFVIPTLNLRFRYNPGTIIAMSGSALEHGVGYTEGNHTCLAYYMRHNVHQSVGVQLCQPPNVTDLEPLIIVNS</sequence>
<evidence type="ECO:0000256" key="4">
    <source>
        <dbReference type="ARBA" id="ARBA00023002"/>
    </source>
</evidence>
<keyword evidence="9" id="KW-1185">Reference proteome</keyword>
<dbReference type="GO" id="GO:0051213">
    <property type="term" value="F:dioxygenase activity"/>
    <property type="evidence" value="ECO:0007669"/>
    <property type="project" value="UniProtKB-KW"/>
</dbReference>
<keyword evidence="5" id="KW-0408">Iron</keyword>
<evidence type="ECO:0000313" key="8">
    <source>
        <dbReference type="EMBL" id="KIK16181.1"/>
    </source>
</evidence>
<dbReference type="GO" id="GO:0046872">
    <property type="term" value="F:metal ion binding"/>
    <property type="evidence" value="ECO:0007669"/>
    <property type="project" value="UniProtKB-KW"/>
</dbReference>
<organism evidence="8 9">
    <name type="scientific">Pisolithus microcarpus 441</name>
    <dbReference type="NCBI Taxonomy" id="765257"/>
    <lineage>
        <taxon>Eukaryota</taxon>
        <taxon>Fungi</taxon>
        <taxon>Dikarya</taxon>
        <taxon>Basidiomycota</taxon>
        <taxon>Agaricomycotina</taxon>
        <taxon>Agaricomycetes</taxon>
        <taxon>Agaricomycetidae</taxon>
        <taxon>Boletales</taxon>
        <taxon>Sclerodermatineae</taxon>
        <taxon>Pisolithaceae</taxon>
        <taxon>Pisolithus</taxon>
    </lineage>
</organism>
<comment type="cofactor">
    <cofactor evidence="1">
        <name>Fe(2+)</name>
        <dbReference type="ChEBI" id="CHEBI:29033"/>
    </cofactor>
</comment>
<keyword evidence="3" id="KW-0223">Dioxygenase</keyword>
<feature type="region of interest" description="Disordered" evidence="6">
    <location>
        <begin position="1"/>
        <end position="24"/>
    </location>
</feature>
<evidence type="ECO:0000259" key="7">
    <source>
        <dbReference type="Pfam" id="PF12851"/>
    </source>
</evidence>
<reference evidence="8 9" key="1">
    <citation type="submission" date="2014-04" db="EMBL/GenBank/DDBJ databases">
        <authorList>
            <consortium name="DOE Joint Genome Institute"/>
            <person name="Kuo A."/>
            <person name="Kohler A."/>
            <person name="Costa M.D."/>
            <person name="Nagy L.G."/>
            <person name="Floudas D."/>
            <person name="Copeland A."/>
            <person name="Barry K.W."/>
            <person name="Cichocki N."/>
            <person name="Veneault-Fourrey C."/>
            <person name="LaButti K."/>
            <person name="Lindquist E.A."/>
            <person name="Lipzen A."/>
            <person name="Lundell T."/>
            <person name="Morin E."/>
            <person name="Murat C."/>
            <person name="Sun H."/>
            <person name="Tunlid A."/>
            <person name="Henrissat B."/>
            <person name="Grigoriev I.V."/>
            <person name="Hibbett D.S."/>
            <person name="Martin F."/>
            <person name="Nordberg H.P."/>
            <person name="Cantor M.N."/>
            <person name="Hua S.X."/>
        </authorList>
    </citation>
    <scope>NUCLEOTIDE SEQUENCE [LARGE SCALE GENOMIC DNA]</scope>
    <source>
        <strain evidence="8 9">441</strain>
    </source>
</reference>
<dbReference type="Proteomes" id="UP000054018">
    <property type="component" value="Unassembled WGS sequence"/>
</dbReference>
<proteinExistence type="predicted"/>
<feature type="compositionally biased region" description="Basic and acidic residues" evidence="6">
    <location>
        <begin position="1"/>
        <end position="10"/>
    </location>
</feature>
<evidence type="ECO:0000256" key="1">
    <source>
        <dbReference type="ARBA" id="ARBA00001954"/>
    </source>
</evidence>
<accession>A0A0C9YHL8</accession>
<evidence type="ECO:0000256" key="2">
    <source>
        <dbReference type="ARBA" id="ARBA00022723"/>
    </source>
</evidence>
<dbReference type="EMBL" id="KN833865">
    <property type="protein sequence ID" value="KIK16181.1"/>
    <property type="molecule type" value="Genomic_DNA"/>
</dbReference>